<dbReference type="EMBL" id="DXDX01000041">
    <property type="protein sequence ID" value="HIY20680.1"/>
    <property type="molecule type" value="Genomic_DNA"/>
</dbReference>
<dbReference type="AlphaFoldDB" id="A0A9D1Y6X2"/>
<evidence type="ECO:0000313" key="3">
    <source>
        <dbReference type="Proteomes" id="UP000823868"/>
    </source>
</evidence>
<evidence type="ECO:0008006" key="4">
    <source>
        <dbReference type="Google" id="ProtNLM"/>
    </source>
</evidence>
<organism evidence="2 3">
    <name type="scientific">Candidatus Flavonifractor merdigallinarum</name>
    <dbReference type="NCBI Taxonomy" id="2838589"/>
    <lineage>
        <taxon>Bacteria</taxon>
        <taxon>Bacillati</taxon>
        <taxon>Bacillota</taxon>
        <taxon>Clostridia</taxon>
        <taxon>Eubacteriales</taxon>
        <taxon>Oscillospiraceae</taxon>
        <taxon>Flavonifractor</taxon>
    </lineage>
</organism>
<sequence length="127" mass="14170">MKKIILTLYLLSCFFVLVSCSSSKDVLHLGVNAVITEVDASDQTILVRDSDKGGPLGEACRIDCSEIPMIYCNYDAFDDVRDISFADLQVNDEVILSIYESELEAFQNKDAAELKIDQLQLGTQRIK</sequence>
<reference evidence="2" key="2">
    <citation type="submission" date="2021-04" db="EMBL/GenBank/DDBJ databases">
        <authorList>
            <person name="Gilroy R."/>
        </authorList>
    </citation>
    <scope>NUCLEOTIDE SEQUENCE</scope>
    <source>
        <strain evidence="2">ChiBcec16_6824</strain>
    </source>
</reference>
<protein>
    <recommendedName>
        <fullName evidence="4">DUF3221 domain-containing protein</fullName>
    </recommendedName>
</protein>
<dbReference type="PROSITE" id="PS51257">
    <property type="entry name" value="PROKAR_LIPOPROTEIN"/>
    <property type="match status" value="1"/>
</dbReference>
<proteinExistence type="predicted"/>
<evidence type="ECO:0000256" key="1">
    <source>
        <dbReference type="SAM" id="SignalP"/>
    </source>
</evidence>
<evidence type="ECO:0000313" key="2">
    <source>
        <dbReference type="EMBL" id="HIY20680.1"/>
    </source>
</evidence>
<feature type="chain" id="PRO_5038373472" description="DUF3221 domain-containing protein" evidence="1">
    <location>
        <begin position="25"/>
        <end position="127"/>
    </location>
</feature>
<gene>
    <name evidence="2" type="ORF">H9841_02105</name>
</gene>
<keyword evidence="1" id="KW-0732">Signal</keyword>
<comment type="caution">
    <text evidence="2">The sequence shown here is derived from an EMBL/GenBank/DDBJ whole genome shotgun (WGS) entry which is preliminary data.</text>
</comment>
<reference evidence="2" key="1">
    <citation type="journal article" date="2021" name="PeerJ">
        <title>Extensive microbial diversity within the chicken gut microbiome revealed by metagenomics and culture.</title>
        <authorList>
            <person name="Gilroy R."/>
            <person name="Ravi A."/>
            <person name="Getino M."/>
            <person name="Pursley I."/>
            <person name="Horton D.L."/>
            <person name="Alikhan N.F."/>
            <person name="Baker D."/>
            <person name="Gharbi K."/>
            <person name="Hall N."/>
            <person name="Watson M."/>
            <person name="Adriaenssens E.M."/>
            <person name="Foster-Nyarko E."/>
            <person name="Jarju S."/>
            <person name="Secka A."/>
            <person name="Antonio M."/>
            <person name="Oren A."/>
            <person name="Chaudhuri R.R."/>
            <person name="La Ragione R."/>
            <person name="Hildebrand F."/>
            <person name="Pallen M.J."/>
        </authorList>
    </citation>
    <scope>NUCLEOTIDE SEQUENCE</scope>
    <source>
        <strain evidence="2">ChiBcec16_6824</strain>
    </source>
</reference>
<feature type="signal peptide" evidence="1">
    <location>
        <begin position="1"/>
        <end position="24"/>
    </location>
</feature>
<name>A0A9D1Y6X2_9FIRM</name>
<dbReference type="Proteomes" id="UP000823868">
    <property type="component" value="Unassembled WGS sequence"/>
</dbReference>
<accession>A0A9D1Y6X2</accession>